<dbReference type="Pfam" id="PF25534">
    <property type="entry name" value="DUF7918"/>
    <property type="match status" value="1"/>
</dbReference>
<organism evidence="2 3">
    <name type="scientific">Pseudoneurospora amorphoporcata</name>
    <dbReference type="NCBI Taxonomy" id="241081"/>
    <lineage>
        <taxon>Eukaryota</taxon>
        <taxon>Fungi</taxon>
        <taxon>Dikarya</taxon>
        <taxon>Ascomycota</taxon>
        <taxon>Pezizomycotina</taxon>
        <taxon>Sordariomycetes</taxon>
        <taxon>Sordariomycetidae</taxon>
        <taxon>Sordariales</taxon>
        <taxon>Sordariaceae</taxon>
        <taxon>Pseudoneurospora</taxon>
    </lineage>
</organism>
<proteinExistence type="predicted"/>
<evidence type="ECO:0000313" key="3">
    <source>
        <dbReference type="Proteomes" id="UP001303222"/>
    </source>
</evidence>
<dbReference type="PANTHER" id="PTHR36223">
    <property type="entry name" value="BETA-LACTAMASE-TYPE TRANSPEPTIDASE FOLD DOMAIN CONTAINING PROTEIN"/>
    <property type="match status" value="1"/>
</dbReference>
<protein>
    <recommendedName>
        <fullName evidence="1">DUF7918 domain-containing protein</fullName>
    </recommendedName>
</protein>
<name>A0AAN6NZP2_9PEZI</name>
<dbReference type="InterPro" id="IPR057678">
    <property type="entry name" value="DUF7918"/>
</dbReference>
<keyword evidence="3" id="KW-1185">Reference proteome</keyword>
<sequence>MAILSCLPGLKVNVRIGSELAKEYDAPAEEVEARSKSFEFYKIPSRVGDGMPYSLSYIESKPGEHFEFVIDTRDTKLHQAGNSQKIRLTAVLDGFKACPDIVRSELFTYSNCLTGSHDTGFFSTSFKFAALDIVEVPVPEKDIKKQIEEANKYGTLLIKLELVRIKESLSTAGHNISTPKPAVMGVAEKALKGKAVDSRTTFQSEPTHVPNFAAIDYSDSKRRPFAIFEFRYRTMEGLIRESIVPRPEEVIDVEEEYMRIKRIKPEIAAEPRGIKREPMEPALFAARYKQRRLEDGKVEIDLTDD</sequence>
<dbReference type="EMBL" id="MU859083">
    <property type="protein sequence ID" value="KAK3954930.1"/>
    <property type="molecule type" value="Genomic_DNA"/>
</dbReference>
<evidence type="ECO:0000259" key="1">
    <source>
        <dbReference type="Pfam" id="PF25534"/>
    </source>
</evidence>
<dbReference type="PANTHER" id="PTHR36223:SF1">
    <property type="entry name" value="TRANSCRIPTION ELONGATION FACTOR EAF N-TERMINAL DOMAIN-CONTAINING PROTEIN"/>
    <property type="match status" value="1"/>
</dbReference>
<evidence type="ECO:0000313" key="2">
    <source>
        <dbReference type="EMBL" id="KAK3954930.1"/>
    </source>
</evidence>
<reference evidence="2" key="1">
    <citation type="journal article" date="2023" name="Mol. Phylogenet. Evol.">
        <title>Genome-scale phylogeny and comparative genomics of the fungal order Sordariales.</title>
        <authorList>
            <person name="Hensen N."/>
            <person name="Bonometti L."/>
            <person name="Westerberg I."/>
            <person name="Brannstrom I.O."/>
            <person name="Guillou S."/>
            <person name="Cros-Aarteil S."/>
            <person name="Calhoun S."/>
            <person name="Haridas S."/>
            <person name="Kuo A."/>
            <person name="Mondo S."/>
            <person name="Pangilinan J."/>
            <person name="Riley R."/>
            <person name="LaButti K."/>
            <person name="Andreopoulos B."/>
            <person name="Lipzen A."/>
            <person name="Chen C."/>
            <person name="Yan M."/>
            <person name="Daum C."/>
            <person name="Ng V."/>
            <person name="Clum A."/>
            <person name="Steindorff A."/>
            <person name="Ohm R.A."/>
            <person name="Martin F."/>
            <person name="Silar P."/>
            <person name="Natvig D.O."/>
            <person name="Lalanne C."/>
            <person name="Gautier V."/>
            <person name="Ament-Velasquez S.L."/>
            <person name="Kruys A."/>
            <person name="Hutchinson M.I."/>
            <person name="Powell A.J."/>
            <person name="Barry K."/>
            <person name="Miller A.N."/>
            <person name="Grigoriev I.V."/>
            <person name="Debuchy R."/>
            <person name="Gladieux P."/>
            <person name="Hiltunen Thoren M."/>
            <person name="Johannesson H."/>
        </authorList>
    </citation>
    <scope>NUCLEOTIDE SEQUENCE</scope>
    <source>
        <strain evidence="2">CBS 626.80</strain>
    </source>
</reference>
<comment type="caution">
    <text evidence="2">The sequence shown here is derived from an EMBL/GenBank/DDBJ whole genome shotgun (WGS) entry which is preliminary data.</text>
</comment>
<dbReference type="AlphaFoldDB" id="A0AAN6NZP2"/>
<reference evidence="2" key="2">
    <citation type="submission" date="2023-06" db="EMBL/GenBank/DDBJ databases">
        <authorList>
            <consortium name="Lawrence Berkeley National Laboratory"/>
            <person name="Mondo S.J."/>
            <person name="Hensen N."/>
            <person name="Bonometti L."/>
            <person name="Westerberg I."/>
            <person name="Brannstrom I.O."/>
            <person name="Guillou S."/>
            <person name="Cros-Aarteil S."/>
            <person name="Calhoun S."/>
            <person name="Haridas S."/>
            <person name="Kuo A."/>
            <person name="Pangilinan J."/>
            <person name="Riley R."/>
            <person name="Labutti K."/>
            <person name="Andreopoulos B."/>
            <person name="Lipzen A."/>
            <person name="Chen C."/>
            <person name="Yanf M."/>
            <person name="Daum C."/>
            <person name="Ng V."/>
            <person name="Clum A."/>
            <person name="Steindorff A."/>
            <person name="Ohm R."/>
            <person name="Martin F."/>
            <person name="Silar P."/>
            <person name="Natvig D."/>
            <person name="Lalanne C."/>
            <person name="Gautier V."/>
            <person name="Ament-Velasquez S.L."/>
            <person name="Kruys A."/>
            <person name="Hutchinson M.I."/>
            <person name="Powell A.J."/>
            <person name="Barry K."/>
            <person name="Miller A.N."/>
            <person name="Grigoriev I.V."/>
            <person name="Debuchy R."/>
            <person name="Gladieux P."/>
            <person name="Thoren M.H."/>
            <person name="Johannesson H."/>
        </authorList>
    </citation>
    <scope>NUCLEOTIDE SEQUENCE</scope>
    <source>
        <strain evidence="2">CBS 626.80</strain>
    </source>
</reference>
<gene>
    <name evidence="2" type="ORF">QBC32DRAFT_68765</name>
</gene>
<feature type="domain" description="DUF7918" evidence="1">
    <location>
        <begin position="9"/>
        <end position="246"/>
    </location>
</feature>
<dbReference type="Proteomes" id="UP001303222">
    <property type="component" value="Unassembled WGS sequence"/>
</dbReference>
<accession>A0AAN6NZP2</accession>